<accession>A0A380CLJ8</accession>
<feature type="transmembrane region" description="Helical" evidence="1">
    <location>
        <begin position="283"/>
        <end position="304"/>
    </location>
</feature>
<feature type="transmembrane region" description="Helical" evidence="1">
    <location>
        <begin position="107"/>
        <end position="131"/>
    </location>
</feature>
<name>A0A380CLJ8_SPOPA</name>
<organism evidence="2 3">
    <name type="scientific">Sporosarcina pasteurii</name>
    <name type="common">Bacillus pasteurii</name>
    <dbReference type="NCBI Taxonomy" id="1474"/>
    <lineage>
        <taxon>Bacteria</taxon>
        <taxon>Bacillati</taxon>
        <taxon>Bacillota</taxon>
        <taxon>Bacilli</taxon>
        <taxon>Bacillales</taxon>
        <taxon>Caryophanaceae</taxon>
        <taxon>Sporosarcina</taxon>
    </lineage>
</organism>
<feature type="transmembrane region" description="Helical" evidence="1">
    <location>
        <begin position="152"/>
        <end position="178"/>
    </location>
</feature>
<dbReference type="Pfam" id="PF12679">
    <property type="entry name" value="ABC2_membrane_2"/>
    <property type="match status" value="1"/>
</dbReference>
<evidence type="ECO:0000313" key="3">
    <source>
        <dbReference type="Proteomes" id="UP000254519"/>
    </source>
</evidence>
<feature type="transmembrane region" description="Helical" evidence="1">
    <location>
        <begin position="203"/>
        <end position="224"/>
    </location>
</feature>
<proteinExistence type="predicted"/>
<dbReference type="OrthoDB" id="8613028at2"/>
<evidence type="ECO:0000313" key="2">
    <source>
        <dbReference type="EMBL" id="SUJ21951.1"/>
    </source>
</evidence>
<keyword evidence="1" id="KW-0812">Transmembrane</keyword>
<dbReference type="Proteomes" id="UP000254519">
    <property type="component" value="Unassembled WGS sequence"/>
</dbReference>
<dbReference type="PANTHER" id="PTHR37305:SF1">
    <property type="entry name" value="MEMBRANE PROTEIN"/>
    <property type="match status" value="1"/>
</dbReference>
<sequence length="311" mass="35176">MLKLIQNEWMKLWQKKGTWVMMILLAAIIIGFTGLAKLSERMYDNTEWIESMEMELADVEKELAAPELDEEDKVHLLQRQEELQANIAMNVESTKPQTRESVILDTFGLMSIVTLVSIIVSSSLVSVEFSQGTIKMLLSRPVNRWKILTSKYVTVILFSLLAMVVMFVVSVIGAFIFFPGTTESTLSFYETEIATSAVWGKSLYLMFLALINTIVMSTLAFMIGTVFRSTSLAIGVSIFLYFTGNMIVFFMEKYKFAKFILFANSNLTQYEIGYPMLSNTTMAFSAVVIAVYVVIFLVLSFLSFTKRDVTA</sequence>
<keyword evidence="1" id="KW-0472">Membrane</keyword>
<protein>
    <submittedName>
        <fullName evidence="2">ABC-type transport system involved in multi-copper enzyme maturation, permease component</fullName>
    </submittedName>
</protein>
<dbReference type="PANTHER" id="PTHR37305">
    <property type="entry name" value="INTEGRAL MEMBRANE PROTEIN-RELATED"/>
    <property type="match status" value="1"/>
</dbReference>
<dbReference type="GO" id="GO:0005886">
    <property type="term" value="C:plasma membrane"/>
    <property type="evidence" value="ECO:0007669"/>
    <property type="project" value="UniProtKB-SubCell"/>
</dbReference>
<dbReference type="RefSeq" id="WP_115363805.1">
    <property type="nucleotide sequence ID" value="NZ_CP038012.1"/>
</dbReference>
<dbReference type="AlphaFoldDB" id="A0A380CLJ8"/>
<keyword evidence="3" id="KW-1185">Reference proteome</keyword>
<feature type="transmembrane region" description="Helical" evidence="1">
    <location>
        <begin position="20"/>
        <end position="38"/>
    </location>
</feature>
<dbReference type="GO" id="GO:0140359">
    <property type="term" value="F:ABC-type transporter activity"/>
    <property type="evidence" value="ECO:0007669"/>
    <property type="project" value="InterPro"/>
</dbReference>
<feature type="transmembrane region" description="Helical" evidence="1">
    <location>
        <begin position="231"/>
        <end position="251"/>
    </location>
</feature>
<gene>
    <name evidence="2" type="ORF">NCTC4822_03248</name>
</gene>
<reference evidence="2 3" key="1">
    <citation type="submission" date="2018-06" db="EMBL/GenBank/DDBJ databases">
        <authorList>
            <consortium name="Pathogen Informatics"/>
            <person name="Doyle S."/>
        </authorList>
    </citation>
    <scope>NUCLEOTIDE SEQUENCE [LARGE SCALE GENOMIC DNA]</scope>
    <source>
        <strain evidence="3">ATCC 11859 / DSM 33 / NCIB 8841 / NCTC 4822</strain>
    </source>
</reference>
<keyword evidence="1" id="KW-1133">Transmembrane helix</keyword>
<evidence type="ECO:0000256" key="1">
    <source>
        <dbReference type="SAM" id="Phobius"/>
    </source>
</evidence>
<dbReference type="EMBL" id="UGYZ01000002">
    <property type="protein sequence ID" value="SUJ21951.1"/>
    <property type="molecule type" value="Genomic_DNA"/>
</dbReference>